<dbReference type="PANTHER" id="PTHR47495">
    <property type="entry name" value="ALDEHYDE DEHYDROGENASE"/>
    <property type="match status" value="1"/>
</dbReference>
<dbReference type="Pfam" id="PF02738">
    <property type="entry name" value="MoCoBD_1"/>
    <property type="match status" value="1"/>
</dbReference>
<feature type="domain" description="Aldehyde oxidase/xanthine dehydrogenase a/b hammerhead" evidence="2">
    <location>
        <begin position="220"/>
        <end position="299"/>
    </location>
</feature>
<proteinExistence type="predicted"/>
<gene>
    <name evidence="3" type="ORF">CWR43_32495</name>
</gene>
<feature type="signal peptide" evidence="1">
    <location>
        <begin position="1"/>
        <end position="32"/>
    </location>
</feature>
<evidence type="ECO:0000256" key="1">
    <source>
        <dbReference type="SAM" id="SignalP"/>
    </source>
</evidence>
<dbReference type="InterPro" id="IPR037165">
    <property type="entry name" value="AldOxase/xan_DH_Mopterin-bd_sf"/>
</dbReference>
<dbReference type="Gene3D" id="3.90.1170.50">
    <property type="entry name" value="Aldehyde oxidase/xanthine dehydrogenase, a/b hammerhead"/>
    <property type="match status" value="1"/>
</dbReference>
<keyword evidence="1" id="KW-0732">Signal</keyword>
<name>A0A2N0D060_RHISU</name>
<dbReference type="SUPFAM" id="SSF56003">
    <property type="entry name" value="Molybdenum cofactor-binding domain"/>
    <property type="match status" value="2"/>
</dbReference>
<dbReference type="InterPro" id="IPR052516">
    <property type="entry name" value="N-heterocyclic_Hydroxylase"/>
</dbReference>
<accession>A0A2N0D060</accession>
<sequence>MNVVQRPDLSRRAFLSASGIAVAFALARPALAQLAGGGEGGAGPVVVAPNLPGSLKSWPYLDSWIQLDGTGKATVFTGKAELGQGIRTALLQVAAEELDLPPASMTLVTVDTARTPDEGLTAGSHSMQDSGTAIRNAAANVRMLLLQKAAEHLHVDVGQLATTGDGRVLAPDGRKVSYGEIAATFSLHVEAIAAAPLRRNAEFRTMGTNLSRVDIPAKTTGGQAFIHDIRLPGMLHARILRGPSEGTRLKLPPVAEIRALPNLFKFVQDGDFAAVVAEKEWDAVKLMRTLQAADFEPAGAQFPIGSVTDTLKALPARDIVILDVAHPVAAPVKTVSARYTRRWISHGSIGPSCAIAWLQDDLLTIWTHSQGTYDVRRVAAELLGRPIEKIRAIHVEGAGCYGQNGADDVAAEAAFMAMAVPGRPVRLQWMREQEFGWEPLGPGMVTEVEAGLDASNNIVAWKYDVWSNPHNNRPIGAGGVLVGNEVARGFQPPEGKPIPMPEGDGSRNSNPLYDLPNMNVLYHFIKDMPIRVSALRSLGAHLNVFSIESMFDELALAGGVDPLDLRMNHMGDTRARKVIQSAADAFGWKKRQKRGAFHGFGMAFARYKNLGAYCAVCMEISVDQNTGRITVHRVQAAVDCGEIVSPNGVQNQIEGAIIQSLSWCTQEEVTNDEFMRTSFDWSAYPILRFTDVPEEIDVIVEEQPGMPFLGVAECGQGPASAALANALADATGARFRDMPMTPEKVRVAIVSL</sequence>
<dbReference type="Proteomes" id="UP000232164">
    <property type="component" value="Unassembled WGS sequence"/>
</dbReference>
<dbReference type="GO" id="GO:0016491">
    <property type="term" value="F:oxidoreductase activity"/>
    <property type="evidence" value="ECO:0007669"/>
    <property type="project" value="InterPro"/>
</dbReference>
<reference evidence="3 4" key="1">
    <citation type="submission" date="2017-11" db="EMBL/GenBank/DDBJ databases">
        <authorList>
            <person name="Han C.G."/>
        </authorList>
    </citation>
    <scope>NUCLEOTIDE SEQUENCE [LARGE SCALE GENOMIC DNA]</scope>
    <source>
        <strain evidence="3 4">HCNT1</strain>
    </source>
</reference>
<dbReference type="RefSeq" id="WP_100773054.1">
    <property type="nucleotide sequence ID" value="NZ_PIQN01000028.1"/>
</dbReference>
<dbReference type="Pfam" id="PF20256">
    <property type="entry name" value="MoCoBD_2"/>
    <property type="match status" value="2"/>
</dbReference>
<dbReference type="InterPro" id="IPR046867">
    <property type="entry name" value="AldOxase/xan_DH_MoCoBD2"/>
</dbReference>
<dbReference type="InterPro" id="IPR008274">
    <property type="entry name" value="AldOxase/xan_DH_MoCoBD1"/>
</dbReference>
<dbReference type="PROSITE" id="PS51318">
    <property type="entry name" value="TAT"/>
    <property type="match status" value="1"/>
</dbReference>
<dbReference type="AlphaFoldDB" id="A0A2N0D060"/>
<reference evidence="3 4" key="2">
    <citation type="submission" date="2017-12" db="EMBL/GenBank/DDBJ databases">
        <title>Genome sequence of Rhizobium sullae HCNT1 isolated from Sulla coronaria nodules and featuring peculiar denitrification phenotypes.</title>
        <authorList>
            <person name="De Diego-Diaz B."/>
            <person name="Treu L."/>
            <person name="Campanaro S."/>
            <person name="Da Silva Duarte V."/>
            <person name="Basaglia M."/>
            <person name="Favaro L."/>
            <person name="Casella S."/>
            <person name="Squartini A."/>
        </authorList>
    </citation>
    <scope>NUCLEOTIDE SEQUENCE [LARGE SCALE GENOMIC DNA]</scope>
    <source>
        <strain evidence="3 4">HCNT1</strain>
    </source>
</reference>
<dbReference type="InterPro" id="IPR006311">
    <property type="entry name" value="TAT_signal"/>
</dbReference>
<organism evidence="3 4">
    <name type="scientific">Rhizobium sullae</name>
    <name type="common">Rhizobium hedysari</name>
    <dbReference type="NCBI Taxonomy" id="50338"/>
    <lineage>
        <taxon>Bacteria</taxon>
        <taxon>Pseudomonadati</taxon>
        <taxon>Pseudomonadota</taxon>
        <taxon>Alphaproteobacteria</taxon>
        <taxon>Hyphomicrobiales</taxon>
        <taxon>Rhizobiaceae</taxon>
        <taxon>Rhizobium/Agrobacterium group</taxon>
        <taxon>Rhizobium</taxon>
    </lineage>
</organism>
<dbReference type="PIRSF" id="PIRSF036389">
    <property type="entry name" value="IOR_B"/>
    <property type="match status" value="1"/>
</dbReference>
<evidence type="ECO:0000313" key="3">
    <source>
        <dbReference type="EMBL" id="PKA39496.1"/>
    </source>
</evidence>
<dbReference type="Gene3D" id="3.30.365.10">
    <property type="entry name" value="Aldehyde oxidase/xanthine dehydrogenase, molybdopterin binding domain"/>
    <property type="match status" value="4"/>
</dbReference>
<dbReference type="PANTHER" id="PTHR47495:SF1">
    <property type="entry name" value="BLL3820 PROTEIN"/>
    <property type="match status" value="1"/>
</dbReference>
<comment type="caution">
    <text evidence="3">The sequence shown here is derived from an EMBL/GenBank/DDBJ whole genome shotgun (WGS) entry which is preliminary data.</text>
</comment>
<evidence type="ECO:0000313" key="4">
    <source>
        <dbReference type="Proteomes" id="UP000232164"/>
    </source>
</evidence>
<dbReference type="EMBL" id="PIQN01000028">
    <property type="protein sequence ID" value="PKA39496.1"/>
    <property type="molecule type" value="Genomic_DNA"/>
</dbReference>
<feature type="chain" id="PRO_5015006844" evidence="1">
    <location>
        <begin position="33"/>
        <end position="752"/>
    </location>
</feature>
<protein>
    <submittedName>
        <fullName evidence="3">Aldehyde dehydrogenase</fullName>
    </submittedName>
</protein>
<dbReference type="SMART" id="SM01008">
    <property type="entry name" value="Ald_Xan_dh_C"/>
    <property type="match status" value="1"/>
</dbReference>
<evidence type="ECO:0000259" key="2">
    <source>
        <dbReference type="SMART" id="SM01008"/>
    </source>
</evidence>
<dbReference type="InterPro" id="IPR012368">
    <property type="entry name" value="OxRdtase_Mopterin-bd_su_IorB"/>
</dbReference>
<dbReference type="InterPro" id="IPR000674">
    <property type="entry name" value="Ald_Oxase/Xan_DH_a/b"/>
</dbReference>